<organism evidence="1">
    <name type="scientific">Arundo donax</name>
    <name type="common">Giant reed</name>
    <name type="synonym">Donax arundinaceus</name>
    <dbReference type="NCBI Taxonomy" id="35708"/>
    <lineage>
        <taxon>Eukaryota</taxon>
        <taxon>Viridiplantae</taxon>
        <taxon>Streptophyta</taxon>
        <taxon>Embryophyta</taxon>
        <taxon>Tracheophyta</taxon>
        <taxon>Spermatophyta</taxon>
        <taxon>Magnoliopsida</taxon>
        <taxon>Liliopsida</taxon>
        <taxon>Poales</taxon>
        <taxon>Poaceae</taxon>
        <taxon>PACMAD clade</taxon>
        <taxon>Arundinoideae</taxon>
        <taxon>Arundineae</taxon>
        <taxon>Arundo</taxon>
    </lineage>
</organism>
<sequence>MQMTFSWLIHRRINQNITMENSGELLNKIKEVFEHLISFLLCT</sequence>
<protein>
    <submittedName>
        <fullName evidence="1">Uncharacterized protein</fullName>
    </submittedName>
</protein>
<dbReference type="AlphaFoldDB" id="A0A0A8Y0S3"/>
<proteinExistence type="predicted"/>
<reference evidence="1" key="2">
    <citation type="journal article" date="2015" name="Data Brief">
        <title>Shoot transcriptome of the giant reed, Arundo donax.</title>
        <authorList>
            <person name="Barrero R.A."/>
            <person name="Guerrero F.D."/>
            <person name="Moolhuijzen P."/>
            <person name="Goolsby J.A."/>
            <person name="Tidwell J."/>
            <person name="Bellgard S.E."/>
            <person name="Bellgard M.I."/>
        </authorList>
    </citation>
    <scope>NUCLEOTIDE SEQUENCE</scope>
    <source>
        <tissue evidence="1">Shoot tissue taken approximately 20 cm above the soil surface</tissue>
    </source>
</reference>
<dbReference type="EMBL" id="GBRH01278026">
    <property type="protein sequence ID" value="JAD19869.1"/>
    <property type="molecule type" value="Transcribed_RNA"/>
</dbReference>
<accession>A0A0A8Y0S3</accession>
<reference evidence="1" key="1">
    <citation type="submission" date="2014-09" db="EMBL/GenBank/DDBJ databases">
        <authorList>
            <person name="Magalhaes I.L.F."/>
            <person name="Oliveira U."/>
            <person name="Santos F.R."/>
            <person name="Vidigal T.H.D.A."/>
            <person name="Brescovit A.D."/>
            <person name="Santos A.J."/>
        </authorList>
    </citation>
    <scope>NUCLEOTIDE SEQUENCE</scope>
    <source>
        <tissue evidence="1">Shoot tissue taken approximately 20 cm above the soil surface</tissue>
    </source>
</reference>
<evidence type="ECO:0000313" key="1">
    <source>
        <dbReference type="EMBL" id="JAD19869.1"/>
    </source>
</evidence>
<name>A0A0A8Y0S3_ARUDO</name>